<evidence type="ECO:0000256" key="1">
    <source>
        <dbReference type="ARBA" id="ARBA00034125"/>
    </source>
</evidence>
<evidence type="ECO:0000259" key="3">
    <source>
        <dbReference type="Pfam" id="PF06738"/>
    </source>
</evidence>
<reference evidence="4" key="1">
    <citation type="submission" date="2022-10" db="EMBL/GenBank/DDBJ databases">
        <title>The WGS of Solirubrobacter ginsenosidimutans DSM 21036.</title>
        <authorList>
            <person name="Jiang Z."/>
        </authorList>
    </citation>
    <scope>NUCLEOTIDE SEQUENCE</scope>
    <source>
        <strain evidence="4">DSM 21036</strain>
    </source>
</reference>
<feature type="transmembrane region" description="Helical" evidence="2">
    <location>
        <begin position="224"/>
        <end position="243"/>
    </location>
</feature>
<dbReference type="AlphaFoldDB" id="A0A9X3MSG7"/>
<dbReference type="Pfam" id="PF06738">
    <property type="entry name" value="ThrE"/>
    <property type="match status" value="1"/>
</dbReference>
<organism evidence="4 5">
    <name type="scientific">Solirubrobacter ginsenosidimutans</name>
    <dbReference type="NCBI Taxonomy" id="490573"/>
    <lineage>
        <taxon>Bacteria</taxon>
        <taxon>Bacillati</taxon>
        <taxon>Actinomycetota</taxon>
        <taxon>Thermoleophilia</taxon>
        <taxon>Solirubrobacterales</taxon>
        <taxon>Solirubrobacteraceae</taxon>
        <taxon>Solirubrobacter</taxon>
    </lineage>
</organism>
<dbReference type="InterPro" id="IPR010619">
    <property type="entry name" value="ThrE-like_N"/>
</dbReference>
<dbReference type="PANTHER" id="PTHR31082:SF4">
    <property type="entry name" value="PHEROMONE-REGULATED MEMBRANE PROTEIN 10"/>
    <property type="match status" value="1"/>
</dbReference>
<feature type="transmembrane region" description="Helical" evidence="2">
    <location>
        <begin position="263"/>
        <end position="280"/>
    </location>
</feature>
<dbReference type="PANTHER" id="PTHR31082">
    <property type="entry name" value="PHEROMONE-REGULATED MEMBRANE PROTEIN 10"/>
    <property type="match status" value="1"/>
</dbReference>
<feature type="transmembrane region" description="Helical" evidence="2">
    <location>
        <begin position="310"/>
        <end position="330"/>
    </location>
</feature>
<feature type="transmembrane region" description="Helical" evidence="2">
    <location>
        <begin position="137"/>
        <end position="154"/>
    </location>
</feature>
<feature type="transmembrane region" description="Helical" evidence="2">
    <location>
        <begin position="337"/>
        <end position="356"/>
    </location>
</feature>
<dbReference type="GO" id="GO:0022857">
    <property type="term" value="F:transmembrane transporter activity"/>
    <property type="evidence" value="ECO:0007669"/>
    <property type="project" value="InterPro"/>
</dbReference>
<feature type="transmembrane region" description="Helical" evidence="2">
    <location>
        <begin position="161"/>
        <end position="180"/>
    </location>
</feature>
<dbReference type="Proteomes" id="UP001149140">
    <property type="component" value="Unassembled WGS sequence"/>
</dbReference>
<dbReference type="RefSeq" id="WP_270040779.1">
    <property type="nucleotide sequence ID" value="NZ_JAPDOD010000013.1"/>
</dbReference>
<keyword evidence="2" id="KW-0472">Membrane</keyword>
<comment type="similarity">
    <text evidence="1">Belongs to the ThrE exporter (TC 2.A.79) family.</text>
</comment>
<feature type="domain" description="Threonine/serine exporter-like N-terminal" evidence="3">
    <location>
        <begin position="10"/>
        <end position="244"/>
    </location>
</feature>
<proteinExistence type="inferred from homology"/>
<name>A0A9X3MSG7_9ACTN</name>
<accession>A0A9X3MSG7</accession>
<comment type="caution">
    <text evidence="4">The sequence shown here is derived from an EMBL/GenBank/DDBJ whole genome shotgun (WGS) entry which is preliminary data.</text>
</comment>
<evidence type="ECO:0000313" key="4">
    <source>
        <dbReference type="EMBL" id="MDA0161562.1"/>
    </source>
</evidence>
<protein>
    <submittedName>
        <fullName evidence="4">Threonine/serine exporter family protein</fullName>
    </submittedName>
</protein>
<feature type="transmembrane region" description="Helical" evidence="2">
    <location>
        <begin position="368"/>
        <end position="391"/>
    </location>
</feature>
<sequence length="397" mass="39734">MPKAHVRRCLLLLGAAGLASGRPVDEVESELRRMGRALGEAGVQCAATPTGLFVSLGPDEAAGFHAVGAPLRFDQSSGVSRIVDAVLAGGCDPDDAIERLDAVLAAAPLVPRWAAAAGLIPVSAGIGLILQPAPENLLAAVLCSVLVAVLIEVATRSRLALTLLPVVAAFTVGCAIFLAARADLLDGPLRTLLAPLAVLLPGALIVTGMSELAAGAMVAGTSRLVFGTVQLLLFSAGVLAAARVVGVPAGELANVRVEELGNWAAWVGLVLLGVGVCLNLSAPSAVLPYILALLALTFLAQSAGQEAYGAPFGGFAGGLTAALGAAVIRWRGGPPTLVVFLPSFWLLVPGSLGLIGTTQLATETGDGFATASGAIAVIVTIALGVLVGSALGRALSR</sequence>
<dbReference type="EMBL" id="JAPDOD010000013">
    <property type="protein sequence ID" value="MDA0161562.1"/>
    <property type="molecule type" value="Genomic_DNA"/>
</dbReference>
<keyword evidence="2" id="KW-0812">Transmembrane</keyword>
<keyword evidence="2" id="KW-1133">Transmembrane helix</keyword>
<gene>
    <name evidence="4" type="ORF">OM076_14895</name>
</gene>
<feature type="transmembrane region" description="Helical" evidence="2">
    <location>
        <begin position="192"/>
        <end position="212"/>
    </location>
</feature>
<dbReference type="InterPro" id="IPR051361">
    <property type="entry name" value="ThrE/Ser_Exporter"/>
</dbReference>
<evidence type="ECO:0000313" key="5">
    <source>
        <dbReference type="Proteomes" id="UP001149140"/>
    </source>
</evidence>
<feature type="transmembrane region" description="Helical" evidence="2">
    <location>
        <begin position="287"/>
        <end position="304"/>
    </location>
</feature>
<evidence type="ECO:0000256" key="2">
    <source>
        <dbReference type="SAM" id="Phobius"/>
    </source>
</evidence>
<keyword evidence="5" id="KW-1185">Reference proteome</keyword>